<dbReference type="InterPro" id="IPR039375">
    <property type="entry name" value="NodN-like"/>
</dbReference>
<dbReference type="KEGG" id="cox:E0W60_01070"/>
<dbReference type="EMBL" id="CP038634">
    <property type="protein sequence ID" value="QBY49860.1"/>
    <property type="molecule type" value="Genomic_DNA"/>
</dbReference>
<name>A0A4P7L3L2_9BURK</name>
<dbReference type="SUPFAM" id="SSF54637">
    <property type="entry name" value="Thioesterase/thiol ester dehydrase-isomerase"/>
    <property type="match status" value="1"/>
</dbReference>
<evidence type="ECO:0000313" key="3">
    <source>
        <dbReference type="Proteomes" id="UP000295294"/>
    </source>
</evidence>
<evidence type="ECO:0000313" key="2">
    <source>
        <dbReference type="EMBL" id="QBY49860.1"/>
    </source>
</evidence>
<dbReference type="STRING" id="1349762.GCA_001592245_02800"/>
<dbReference type="PANTHER" id="PTHR42993:SF1">
    <property type="entry name" value="MAOC-LIKE DEHYDRATASE DOMAIN-CONTAINING PROTEIN"/>
    <property type="match status" value="1"/>
</dbReference>
<dbReference type="RefSeq" id="WP_133094625.1">
    <property type="nucleotide sequence ID" value="NZ_CP038634.1"/>
</dbReference>
<dbReference type="Pfam" id="PF01575">
    <property type="entry name" value="MaoC_dehydratas"/>
    <property type="match status" value="1"/>
</dbReference>
<organism evidence="2 3">
    <name type="scientific">Cupriavidus oxalaticus</name>
    <dbReference type="NCBI Taxonomy" id="96344"/>
    <lineage>
        <taxon>Bacteria</taxon>
        <taxon>Pseudomonadati</taxon>
        <taxon>Pseudomonadota</taxon>
        <taxon>Betaproteobacteria</taxon>
        <taxon>Burkholderiales</taxon>
        <taxon>Burkholderiaceae</taxon>
        <taxon>Cupriavidus</taxon>
    </lineage>
</organism>
<dbReference type="InterPro" id="IPR002539">
    <property type="entry name" value="MaoC-like_dom"/>
</dbReference>
<sequence length="154" mass="16478">MAIEGYSMGTLGAFVGKELGVSAWMEVDQARIDAFAQCTGDSQWIHVDVERARRESPFGGTIAHGYLTLSLLAGKLVDMGVVPADARAAVNYGVEKTRFLAPVKAGARVRNRVRLVSADNKGDGRVLLRTENTMEIEGEAKPAMVAEALALVMA</sequence>
<dbReference type="PANTHER" id="PTHR42993">
    <property type="entry name" value="MAOC-LIKE DEHYDRATASE DOMAIN-CONTAINING PROTEIN"/>
    <property type="match status" value="1"/>
</dbReference>
<proteinExistence type="predicted"/>
<accession>A0A4P7L3L2</accession>
<protein>
    <submittedName>
        <fullName evidence="2">MaoC family dehydratase</fullName>
    </submittedName>
</protein>
<feature type="domain" description="MaoC-like" evidence="1">
    <location>
        <begin position="15"/>
        <end position="122"/>
    </location>
</feature>
<dbReference type="AlphaFoldDB" id="A0A4P7L3L2"/>
<dbReference type="OrthoDB" id="9801735at2"/>
<dbReference type="CDD" id="cd03450">
    <property type="entry name" value="NodN"/>
    <property type="match status" value="1"/>
</dbReference>
<dbReference type="Proteomes" id="UP000295294">
    <property type="component" value="Chromosome 1"/>
</dbReference>
<dbReference type="Gene3D" id="3.10.129.10">
    <property type="entry name" value="Hotdog Thioesterase"/>
    <property type="match status" value="1"/>
</dbReference>
<evidence type="ECO:0000259" key="1">
    <source>
        <dbReference type="Pfam" id="PF01575"/>
    </source>
</evidence>
<dbReference type="InterPro" id="IPR029069">
    <property type="entry name" value="HotDog_dom_sf"/>
</dbReference>
<gene>
    <name evidence="2" type="ORF">E0W60_01070</name>
</gene>
<reference evidence="2 3" key="1">
    <citation type="submission" date="2019-03" db="EMBL/GenBank/DDBJ databases">
        <title>Efficiently degradation of phenoxyalkanoic acid herbicides by Cupriavidus oxalaticus strain X32.</title>
        <authorList>
            <person name="Sheng X."/>
        </authorList>
    </citation>
    <scope>NUCLEOTIDE SEQUENCE [LARGE SCALE GENOMIC DNA]</scope>
    <source>
        <strain evidence="2 3">X32</strain>
    </source>
</reference>